<dbReference type="InterPro" id="IPR024752">
    <property type="entry name" value="Myb/SANT-like_dom"/>
</dbReference>
<evidence type="ECO:0000259" key="2">
    <source>
        <dbReference type="Pfam" id="PF12776"/>
    </source>
</evidence>
<evidence type="ECO:0000313" key="4">
    <source>
        <dbReference type="Proteomes" id="UP000772434"/>
    </source>
</evidence>
<organism evidence="3 4">
    <name type="scientific">Rhodocollybia butyracea</name>
    <dbReference type="NCBI Taxonomy" id="206335"/>
    <lineage>
        <taxon>Eukaryota</taxon>
        <taxon>Fungi</taxon>
        <taxon>Dikarya</taxon>
        <taxon>Basidiomycota</taxon>
        <taxon>Agaricomycotina</taxon>
        <taxon>Agaricomycetes</taxon>
        <taxon>Agaricomycetidae</taxon>
        <taxon>Agaricales</taxon>
        <taxon>Marasmiineae</taxon>
        <taxon>Omphalotaceae</taxon>
        <taxon>Rhodocollybia</taxon>
    </lineage>
</organism>
<feature type="compositionally biased region" description="Polar residues" evidence="1">
    <location>
        <begin position="1"/>
        <end position="18"/>
    </location>
</feature>
<protein>
    <recommendedName>
        <fullName evidence="2">Myb/SANT-like domain-containing protein</fullName>
    </recommendedName>
</protein>
<keyword evidence="4" id="KW-1185">Reference proteome</keyword>
<comment type="caution">
    <text evidence="3">The sequence shown here is derived from an EMBL/GenBank/DDBJ whole genome shotgun (WGS) entry which is preliminary data.</text>
</comment>
<dbReference type="AlphaFoldDB" id="A0A9P5P578"/>
<sequence>MSQPASDQQNEIATSENTGGKKASWELEHDRVLIEVLKEQKAGGFQTDNGGFHGDAYKAAAAKLVTATSKGGAKTSESCKTRWAILKKDFKDVKTIRNKSANVWDDLIKAKPKLKKWRRKAFPLYDEILDIIEGQIATGAMAFFPGDPANNPSPGLDKSDESGEEEEEEEDSQLVLRLLLPLLLDHLSCPVQAPTHPRFHSRKRCPATPDDRPWKRAHGRKPTQSDAGFEMAEAVRDLARSAMGDYGNSSALSPARKTRAIALIEKDNQLSENEMIDAFKLIRRDTSVADTYLAIGDIYRRTNFLQSELSPEL</sequence>
<dbReference type="Pfam" id="PF12776">
    <property type="entry name" value="Myb_DNA-bind_3"/>
    <property type="match status" value="1"/>
</dbReference>
<dbReference type="EMBL" id="JADNRY010000814">
    <property type="protein sequence ID" value="KAF9026364.1"/>
    <property type="molecule type" value="Genomic_DNA"/>
</dbReference>
<name>A0A9P5P578_9AGAR</name>
<evidence type="ECO:0000256" key="1">
    <source>
        <dbReference type="SAM" id="MobiDB-lite"/>
    </source>
</evidence>
<dbReference type="OrthoDB" id="76215at2759"/>
<dbReference type="Proteomes" id="UP000772434">
    <property type="component" value="Unassembled WGS sequence"/>
</dbReference>
<proteinExistence type="predicted"/>
<dbReference type="PANTHER" id="PTHR46929:SF3">
    <property type="entry name" value="MYB_SANT-LIKE DOMAIN-CONTAINING PROTEIN"/>
    <property type="match status" value="1"/>
</dbReference>
<dbReference type="PANTHER" id="PTHR46929">
    <property type="entry name" value="EXPRESSED PROTEIN"/>
    <property type="match status" value="1"/>
</dbReference>
<evidence type="ECO:0000313" key="3">
    <source>
        <dbReference type="EMBL" id="KAF9026364.1"/>
    </source>
</evidence>
<feature type="region of interest" description="Disordered" evidence="1">
    <location>
        <begin position="195"/>
        <end position="224"/>
    </location>
</feature>
<accession>A0A9P5P578</accession>
<gene>
    <name evidence="3" type="ORF">BDP27DRAFT_1376251</name>
</gene>
<feature type="region of interest" description="Disordered" evidence="1">
    <location>
        <begin position="1"/>
        <end position="24"/>
    </location>
</feature>
<feature type="region of interest" description="Disordered" evidence="1">
    <location>
        <begin position="143"/>
        <end position="170"/>
    </location>
</feature>
<reference evidence="3" key="1">
    <citation type="submission" date="2020-11" db="EMBL/GenBank/DDBJ databases">
        <authorList>
            <consortium name="DOE Joint Genome Institute"/>
            <person name="Ahrendt S."/>
            <person name="Riley R."/>
            <person name="Andreopoulos W."/>
            <person name="Labutti K."/>
            <person name="Pangilinan J."/>
            <person name="Ruiz-Duenas F.J."/>
            <person name="Barrasa J.M."/>
            <person name="Sanchez-Garcia M."/>
            <person name="Camarero S."/>
            <person name="Miyauchi S."/>
            <person name="Serrano A."/>
            <person name="Linde D."/>
            <person name="Babiker R."/>
            <person name="Drula E."/>
            <person name="Ayuso-Fernandez I."/>
            <person name="Pacheco R."/>
            <person name="Padilla G."/>
            <person name="Ferreira P."/>
            <person name="Barriuso J."/>
            <person name="Kellner H."/>
            <person name="Castanera R."/>
            <person name="Alfaro M."/>
            <person name="Ramirez L."/>
            <person name="Pisabarro A.G."/>
            <person name="Kuo A."/>
            <person name="Tritt A."/>
            <person name="Lipzen A."/>
            <person name="He G."/>
            <person name="Yan M."/>
            <person name="Ng V."/>
            <person name="Cullen D."/>
            <person name="Martin F."/>
            <person name="Rosso M.-N."/>
            <person name="Henrissat B."/>
            <person name="Hibbett D."/>
            <person name="Martinez A.T."/>
            <person name="Grigoriev I.V."/>
        </authorList>
    </citation>
    <scope>NUCLEOTIDE SEQUENCE</scope>
    <source>
        <strain evidence="3">AH 40177</strain>
    </source>
</reference>
<feature type="domain" description="Myb/SANT-like" evidence="2">
    <location>
        <begin position="24"/>
        <end position="106"/>
    </location>
</feature>